<feature type="region of interest" description="Disordered" evidence="2">
    <location>
        <begin position="34"/>
        <end position="61"/>
    </location>
</feature>
<feature type="chain" id="PRO_5039209436" evidence="3">
    <location>
        <begin position="22"/>
        <end position="224"/>
    </location>
</feature>
<evidence type="ECO:0000256" key="3">
    <source>
        <dbReference type="SAM" id="SignalP"/>
    </source>
</evidence>
<feature type="region of interest" description="Disordered" evidence="2">
    <location>
        <begin position="203"/>
        <end position="224"/>
    </location>
</feature>
<dbReference type="PANTHER" id="PTHR45625">
    <property type="entry name" value="PEPTIDYL-PROLYL CIS-TRANS ISOMERASE-RELATED"/>
    <property type="match status" value="1"/>
</dbReference>
<organism evidence="5 6">
    <name type="scientific">Nocardioides jejuensis</name>
    <dbReference type="NCBI Taxonomy" id="2502782"/>
    <lineage>
        <taxon>Bacteria</taxon>
        <taxon>Bacillati</taxon>
        <taxon>Actinomycetota</taxon>
        <taxon>Actinomycetes</taxon>
        <taxon>Propionibacteriales</taxon>
        <taxon>Nocardioidaceae</taxon>
        <taxon>Nocardioides</taxon>
    </lineage>
</organism>
<evidence type="ECO:0000256" key="1">
    <source>
        <dbReference type="ARBA" id="ARBA00002388"/>
    </source>
</evidence>
<dbReference type="Proteomes" id="UP000295453">
    <property type="component" value="Unassembled WGS sequence"/>
</dbReference>
<dbReference type="OrthoDB" id="5507614at2"/>
<proteinExistence type="predicted"/>
<keyword evidence="3" id="KW-0732">Signal</keyword>
<feature type="domain" description="PPIase cyclophilin-type" evidence="4">
    <location>
        <begin position="72"/>
        <end position="223"/>
    </location>
</feature>
<sequence length="224" mass="22448">MLTRTALAAASLVLIPAAALTACGSDTDAQKAPTSAGDATCSYPSSGQAARDVKAPSSEPTVDNAVSATIKTNVGDLGITLDGKATPCTVNSFLSLAKQGFYDDTSCPRLANTPGFGMLQCGDPTGTTSGGPGYTIPDEITGKETYPAGTIAMANTGQPDSGGSQFFLVFADSSLTPDYTVFGHLDAAAIKILKGVGAKGDDGSNPYGGGKPNQPVTITDVVVS</sequence>
<dbReference type="SUPFAM" id="SSF50891">
    <property type="entry name" value="Cyclophilin-like"/>
    <property type="match status" value="1"/>
</dbReference>
<dbReference type="Gene3D" id="2.40.100.10">
    <property type="entry name" value="Cyclophilin-like"/>
    <property type="match status" value="1"/>
</dbReference>
<evidence type="ECO:0000313" key="5">
    <source>
        <dbReference type="EMBL" id="TCJ23395.1"/>
    </source>
</evidence>
<name>A0A4R1C141_9ACTN</name>
<reference evidence="5 6" key="1">
    <citation type="submission" date="2019-03" db="EMBL/GenBank/DDBJ databases">
        <authorList>
            <person name="Kim M.K.M."/>
        </authorList>
    </citation>
    <scope>NUCLEOTIDE SEQUENCE [LARGE SCALE GENOMIC DNA]</scope>
    <source>
        <strain evidence="5 6">18JY15-6</strain>
    </source>
</reference>
<dbReference type="PROSITE" id="PS51257">
    <property type="entry name" value="PROKAR_LIPOPROTEIN"/>
    <property type="match status" value="1"/>
</dbReference>
<protein>
    <submittedName>
        <fullName evidence="5">Peptidylprolyl isomerase</fullName>
    </submittedName>
</protein>
<comment type="caution">
    <text evidence="5">The sequence shown here is derived from an EMBL/GenBank/DDBJ whole genome shotgun (WGS) entry which is preliminary data.</text>
</comment>
<evidence type="ECO:0000259" key="4">
    <source>
        <dbReference type="PROSITE" id="PS50072"/>
    </source>
</evidence>
<evidence type="ECO:0000256" key="2">
    <source>
        <dbReference type="SAM" id="MobiDB-lite"/>
    </source>
</evidence>
<accession>A0A4R1C141</accession>
<dbReference type="RefSeq" id="WP_131584102.1">
    <property type="nucleotide sequence ID" value="NZ_SJZJ01000017.1"/>
</dbReference>
<dbReference type="Pfam" id="PF00160">
    <property type="entry name" value="Pro_isomerase"/>
    <property type="match status" value="1"/>
</dbReference>
<feature type="signal peptide" evidence="3">
    <location>
        <begin position="1"/>
        <end position="21"/>
    </location>
</feature>
<dbReference type="InterPro" id="IPR029000">
    <property type="entry name" value="Cyclophilin-like_dom_sf"/>
</dbReference>
<keyword evidence="5" id="KW-0413">Isomerase</keyword>
<dbReference type="PROSITE" id="PS50072">
    <property type="entry name" value="CSA_PPIASE_2"/>
    <property type="match status" value="1"/>
</dbReference>
<dbReference type="AlphaFoldDB" id="A0A4R1C141"/>
<dbReference type="InterPro" id="IPR044666">
    <property type="entry name" value="Cyclophilin_A-like"/>
</dbReference>
<keyword evidence="6" id="KW-1185">Reference proteome</keyword>
<dbReference type="EMBL" id="SJZJ01000017">
    <property type="protein sequence ID" value="TCJ23395.1"/>
    <property type="molecule type" value="Genomic_DNA"/>
</dbReference>
<gene>
    <name evidence="5" type="ORF">EPD65_11060</name>
</gene>
<dbReference type="PANTHER" id="PTHR45625:SF3">
    <property type="entry name" value="PEPTIDYL-PROLYL CIS-TRANS ISOMERASE B-RELATED"/>
    <property type="match status" value="1"/>
</dbReference>
<comment type="function">
    <text evidence="1">PPIases accelerate the folding of proteins. It catalyzes the cis-trans isomerization of proline imidic peptide bonds in oligopeptides.</text>
</comment>
<dbReference type="InterPro" id="IPR002130">
    <property type="entry name" value="Cyclophilin-type_PPIase_dom"/>
</dbReference>
<evidence type="ECO:0000313" key="6">
    <source>
        <dbReference type="Proteomes" id="UP000295453"/>
    </source>
</evidence>
<dbReference type="CDD" id="cd00317">
    <property type="entry name" value="cyclophilin"/>
    <property type="match status" value="1"/>
</dbReference>
<dbReference type="GO" id="GO:0003755">
    <property type="term" value="F:peptidyl-prolyl cis-trans isomerase activity"/>
    <property type="evidence" value="ECO:0007669"/>
    <property type="project" value="InterPro"/>
</dbReference>